<dbReference type="AlphaFoldDB" id="A0A1A9C8F8"/>
<keyword evidence="1" id="KW-0175">Coiled coil</keyword>
<proteinExistence type="predicted"/>
<evidence type="ECO:0000256" key="1">
    <source>
        <dbReference type="SAM" id="Coils"/>
    </source>
</evidence>
<organism evidence="2 3">
    <name type="scientific">Candidatus Promineifilum breve</name>
    <dbReference type="NCBI Taxonomy" id="1806508"/>
    <lineage>
        <taxon>Bacteria</taxon>
        <taxon>Bacillati</taxon>
        <taxon>Chloroflexota</taxon>
        <taxon>Ardenticatenia</taxon>
        <taxon>Candidatus Promineifilales</taxon>
        <taxon>Candidatus Promineifilaceae</taxon>
        <taxon>Candidatus Promineifilum</taxon>
    </lineage>
</organism>
<name>A0A1A9C8F8_9CHLR</name>
<dbReference type="RefSeq" id="WP_095042016.1">
    <property type="nucleotide sequence ID" value="NZ_LN890655.1"/>
</dbReference>
<dbReference type="Proteomes" id="UP000215027">
    <property type="component" value="Chromosome I"/>
</dbReference>
<keyword evidence="3" id="KW-1185">Reference proteome</keyword>
<accession>A0A1A9C8F8</accession>
<evidence type="ECO:0000313" key="2">
    <source>
        <dbReference type="EMBL" id="SBU01533.1"/>
    </source>
</evidence>
<sequence>MESLLTALFVILILLVVLVIFLPAYLERLARRNLAQLNEQAAELHTLERDRRRVERRLSTYAGTRSAAYRQGVAAVDEQIAALSARLDSLSTSLAQVRCPEIFAYLFPVQHFVWRTDHIGVVLADARRLRKTRAALDEANDILGQARARLDGLAALPERLAGEQADLAQRLAGIATGVNRERSQGIDALDDLTRDSATARRLLSQWEQANSPDAALATLDEGALALEQAAVKLAELQARLADLAQEREAFDERLRRATTELDNAQAIQKSGPQAAHALPQTRPLLLRAAALLNESAPAHRRRREFAAGGADVAAATRLITLARDLTMADQQARLLDERDDGVSLSEAIGGLRRELAELLDRLGNDTVDGASALADAGLAGRAARLRTRAENLSRRQDEIIATLEQEAAATRERLDRVWDAGQHLLRLADDDPFARRYARLLNEYEAARRQPAALEQFQKNVADFERTWEQWVTRVQATRALIGRLRARLPLLIDEAKAAADPWLCLADYVIAIQQRAADFETLQAHFGAAHHRREAESLIGQLEAIEQDIQSRFAELNERAGRLNYLAADVNQLIALAAENRSDAEPDQADLTKWERAMRVIDHHVRAAHAAQHYEDASVALMRATGAANDLAL</sequence>
<feature type="coiled-coil region" evidence="1">
    <location>
        <begin position="189"/>
        <end position="267"/>
    </location>
</feature>
<protein>
    <submittedName>
        <fullName evidence="2">Uncharacterized protein</fullName>
    </submittedName>
</protein>
<evidence type="ECO:0000313" key="3">
    <source>
        <dbReference type="Proteomes" id="UP000215027"/>
    </source>
</evidence>
<dbReference type="EMBL" id="LN890655">
    <property type="protein sequence ID" value="SBU01533.1"/>
    <property type="molecule type" value="Genomic_DNA"/>
</dbReference>
<gene>
    <name evidence="2" type="ORF">CFX0092_A0520</name>
</gene>
<reference evidence="2" key="1">
    <citation type="submission" date="2016-01" db="EMBL/GenBank/DDBJ databases">
        <authorList>
            <person name="Mcilroy J.S."/>
            <person name="Karst M S."/>
            <person name="Albertsen M."/>
        </authorList>
    </citation>
    <scope>NUCLEOTIDE SEQUENCE</scope>
    <source>
        <strain evidence="2">Cfx-K</strain>
    </source>
</reference>
<dbReference type="KEGG" id="pbf:CFX0092_A0520"/>